<dbReference type="Gene3D" id="1.10.3990.20">
    <property type="entry name" value="protein bp1543"/>
    <property type="match status" value="1"/>
</dbReference>
<dbReference type="Proteomes" id="UP000283458">
    <property type="component" value="Unassembled WGS sequence"/>
</dbReference>
<dbReference type="RefSeq" id="WP_119830669.1">
    <property type="nucleotide sequence ID" value="NZ_QYUL01000001.1"/>
</dbReference>
<dbReference type="EMBL" id="QYUL01000001">
    <property type="protein sequence ID" value="RJF85040.1"/>
    <property type="molecule type" value="Genomic_DNA"/>
</dbReference>
<dbReference type="InterPro" id="IPR027373">
    <property type="entry name" value="RHH_dom"/>
</dbReference>
<name>A0A418W4U0_9PROT</name>
<feature type="domain" description="Ribbon-helix-helix" evidence="1">
    <location>
        <begin position="15"/>
        <end position="71"/>
    </location>
</feature>
<reference evidence="2 3" key="1">
    <citation type="submission" date="2018-09" db="EMBL/GenBank/DDBJ databases">
        <authorList>
            <person name="Zhu H."/>
        </authorList>
    </citation>
    <scope>NUCLEOTIDE SEQUENCE [LARGE SCALE GENOMIC DNA]</scope>
    <source>
        <strain evidence="2 3">K2W22B-5</strain>
    </source>
</reference>
<dbReference type="Pfam" id="PF13467">
    <property type="entry name" value="RHH_4"/>
    <property type="match status" value="1"/>
</dbReference>
<dbReference type="InterPro" id="IPR038268">
    <property type="entry name" value="RHH_sf"/>
</dbReference>
<keyword evidence="3" id="KW-1185">Reference proteome</keyword>
<protein>
    <recommendedName>
        <fullName evidence="1">Ribbon-helix-helix domain-containing protein</fullName>
    </recommendedName>
</protein>
<gene>
    <name evidence="2" type="ORF">D3877_11370</name>
</gene>
<accession>A0A418W4U0</accession>
<sequence>MLQLPIARHIGNMMIELEPYLWGALEDIALREQLDIDGLCASVLDRLEERQRRYGDVTDTSAALVSALRVLPASYYRHAAMMDGNPSSAIVEPDFTTADPLSEVLHILSGVASGKSA</sequence>
<organism evidence="2 3">
    <name type="scientific">Azospirillum cavernae</name>
    <dbReference type="NCBI Taxonomy" id="2320860"/>
    <lineage>
        <taxon>Bacteria</taxon>
        <taxon>Pseudomonadati</taxon>
        <taxon>Pseudomonadota</taxon>
        <taxon>Alphaproteobacteria</taxon>
        <taxon>Rhodospirillales</taxon>
        <taxon>Azospirillaceae</taxon>
        <taxon>Azospirillum</taxon>
    </lineage>
</organism>
<evidence type="ECO:0000313" key="2">
    <source>
        <dbReference type="EMBL" id="RJF85040.1"/>
    </source>
</evidence>
<evidence type="ECO:0000313" key="3">
    <source>
        <dbReference type="Proteomes" id="UP000283458"/>
    </source>
</evidence>
<comment type="caution">
    <text evidence="2">The sequence shown here is derived from an EMBL/GenBank/DDBJ whole genome shotgun (WGS) entry which is preliminary data.</text>
</comment>
<dbReference type="AlphaFoldDB" id="A0A418W4U0"/>
<proteinExistence type="predicted"/>
<evidence type="ECO:0000259" key="1">
    <source>
        <dbReference type="Pfam" id="PF13467"/>
    </source>
</evidence>